<protein>
    <recommendedName>
        <fullName evidence="4">Checkpoint protein</fullName>
    </recommendedName>
</protein>
<evidence type="ECO:0000256" key="5">
    <source>
        <dbReference type="SAM" id="SignalP"/>
    </source>
</evidence>
<name>G0URJ2_TRYCI</name>
<feature type="signal peptide" evidence="5">
    <location>
        <begin position="1"/>
        <end position="26"/>
    </location>
</feature>
<dbReference type="GO" id="GO:0030896">
    <property type="term" value="C:checkpoint clamp complex"/>
    <property type="evidence" value="ECO:0007669"/>
    <property type="project" value="InterPro"/>
</dbReference>
<dbReference type="GO" id="GO:0035861">
    <property type="term" value="C:site of double-strand break"/>
    <property type="evidence" value="ECO:0007669"/>
    <property type="project" value="TreeGrafter"/>
</dbReference>
<dbReference type="GO" id="GO:0044778">
    <property type="term" value="P:meiotic DNA integrity checkpoint signaling"/>
    <property type="evidence" value="ECO:0007669"/>
    <property type="project" value="TreeGrafter"/>
</dbReference>
<keyword evidence="3" id="KW-0539">Nucleus</keyword>
<dbReference type="AlphaFoldDB" id="G0URJ2"/>
<dbReference type="Pfam" id="PF04005">
    <property type="entry name" value="Hus1"/>
    <property type="match status" value="1"/>
</dbReference>
<dbReference type="GO" id="GO:0033314">
    <property type="term" value="P:mitotic DNA replication checkpoint signaling"/>
    <property type="evidence" value="ECO:0007669"/>
    <property type="project" value="TreeGrafter"/>
</dbReference>
<keyword evidence="5" id="KW-0732">Signal</keyword>
<accession>G0URJ2</accession>
<proteinExistence type="inferred from homology"/>
<dbReference type="GO" id="GO:0000724">
    <property type="term" value="P:double-strand break repair via homologous recombination"/>
    <property type="evidence" value="ECO:0007669"/>
    <property type="project" value="TreeGrafter"/>
</dbReference>
<evidence type="ECO:0000313" key="6">
    <source>
        <dbReference type="EMBL" id="CCC92004.1"/>
    </source>
</evidence>
<dbReference type="GO" id="GO:0000723">
    <property type="term" value="P:telomere maintenance"/>
    <property type="evidence" value="ECO:0007669"/>
    <property type="project" value="TreeGrafter"/>
</dbReference>
<dbReference type="Gene3D" id="3.70.10.10">
    <property type="match status" value="1"/>
</dbReference>
<dbReference type="InterPro" id="IPR007150">
    <property type="entry name" value="HUS1/Mec3"/>
</dbReference>
<comment type="subcellular location">
    <subcellularLocation>
        <location evidence="1">Nucleus</location>
    </subcellularLocation>
</comment>
<dbReference type="EMBL" id="HE575321">
    <property type="protein sequence ID" value="CCC92004.1"/>
    <property type="molecule type" value="Genomic_DNA"/>
</dbReference>
<feature type="chain" id="PRO_5003410707" description="Checkpoint protein" evidence="5">
    <location>
        <begin position="27"/>
        <end position="348"/>
    </location>
</feature>
<dbReference type="GO" id="GO:0005730">
    <property type="term" value="C:nucleolus"/>
    <property type="evidence" value="ECO:0007669"/>
    <property type="project" value="InterPro"/>
</dbReference>
<evidence type="ECO:0000256" key="4">
    <source>
        <dbReference type="PIRNR" id="PIRNR011312"/>
    </source>
</evidence>
<dbReference type="GO" id="GO:0006289">
    <property type="term" value="P:nucleotide-excision repair"/>
    <property type="evidence" value="ECO:0007669"/>
    <property type="project" value="TreeGrafter"/>
</dbReference>
<dbReference type="VEuPathDB" id="TriTrypDB:TcIL3000_8_2230"/>
<dbReference type="GO" id="GO:0031573">
    <property type="term" value="P:mitotic intra-S DNA damage checkpoint signaling"/>
    <property type="evidence" value="ECO:0007669"/>
    <property type="project" value="TreeGrafter"/>
</dbReference>
<evidence type="ECO:0000256" key="3">
    <source>
        <dbReference type="ARBA" id="ARBA00023242"/>
    </source>
</evidence>
<gene>
    <name evidence="6" type="ORF">TCIL3000_8_2230</name>
</gene>
<dbReference type="PANTHER" id="PTHR12900">
    <property type="entry name" value="MITOTIC AND DNA DAMAGE CHECKPOINT PROTEIN HUS1"/>
    <property type="match status" value="1"/>
</dbReference>
<dbReference type="InterPro" id="IPR016580">
    <property type="entry name" value="HUS1"/>
</dbReference>
<sequence length="348" mass="39042">MDMASPRRCSLHCFSFAFFLLLRSSSKYMRFKATIRDQRTLVAICQLCRRSERSGVVVRLHATRLHFFTRAQVGHGMQVFAICRTESVFSEFHAQSGQKYLQNGGDSASGRGEANTIYCEIIDTVRLVHVLRQAEHCQSVSIKLTKNAKKRLVLRIAMGGMQPHVDVSHDVPVCVLSLAETESISFPLLSANIAVLELDGLTELTMFVEKLRWTCDQITFTAKRNNDTTTENFVDRTCSLVVEAECPAASFALEYKSVVHVQKGRNEGGEESVEARGIDDIADPKESQCSFLVASVTIELKSLVRFLPIRDFTPCRVLLYLDHERTIAFHVFTSDCTTLLGYMPAVTN</sequence>
<dbReference type="PIRSF" id="PIRSF011312">
    <property type="entry name" value="Cell_cycle_HUS1"/>
    <property type="match status" value="1"/>
</dbReference>
<dbReference type="PANTHER" id="PTHR12900:SF0">
    <property type="entry name" value="CHECKPOINT PROTEIN"/>
    <property type="match status" value="1"/>
</dbReference>
<organism evidence="6">
    <name type="scientific">Trypanosoma congolense (strain IL3000)</name>
    <dbReference type="NCBI Taxonomy" id="1068625"/>
    <lineage>
        <taxon>Eukaryota</taxon>
        <taxon>Discoba</taxon>
        <taxon>Euglenozoa</taxon>
        <taxon>Kinetoplastea</taxon>
        <taxon>Metakinetoplastina</taxon>
        <taxon>Trypanosomatida</taxon>
        <taxon>Trypanosomatidae</taxon>
        <taxon>Trypanosoma</taxon>
        <taxon>Nannomonas</taxon>
    </lineage>
</organism>
<evidence type="ECO:0000256" key="2">
    <source>
        <dbReference type="ARBA" id="ARBA00005563"/>
    </source>
</evidence>
<reference evidence="6" key="1">
    <citation type="journal article" date="2012" name="Proc. Natl. Acad. Sci. U.S.A.">
        <title>Antigenic diversity is generated by distinct evolutionary mechanisms in African trypanosome species.</title>
        <authorList>
            <person name="Jackson A.P."/>
            <person name="Berry A."/>
            <person name="Aslett M."/>
            <person name="Allison H.C."/>
            <person name="Burton P."/>
            <person name="Vavrova-Anderson J."/>
            <person name="Brown R."/>
            <person name="Browne H."/>
            <person name="Corton N."/>
            <person name="Hauser H."/>
            <person name="Gamble J."/>
            <person name="Gilderthorp R."/>
            <person name="Marcello L."/>
            <person name="McQuillan J."/>
            <person name="Otto T.D."/>
            <person name="Quail M.A."/>
            <person name="Sanders M.J."/>
            <person name="van Tonder A."/>
            <person name="Ginger M.L."/>
            <person name="Field M.C."/>
            <person name="Barry J.D."/>
            <person name="Hertz-Fowler C."/>
            <person name="Berriman M."/>
        </authorList>
    </citation>
    <scope>NUCLEOTIDE SEQUENCE</scope>
    <source>
        <strain evidence="6">IL3000</strain>
    </source>
</reference>
<evidence type="ECO:0000256" key="1">
    <source>
        <dbReference type="ARBA" id="ARBA00004123"/>
    </source>
</evidence>
<comment type="similarity">
    <text evidence="2 4">Belongs to the HUS1 family.</text>
</comment>